<feature type="transmembrane region" description="Helical" evidence="1">
    <location>
        <begin position="67"/>
        <end position="87"/>
    </location>
</feature>
<feature type="transmembrane region" description="Helical" evidence="1">
    <location>
        <begin position="99"/>
        <end position="117"/>
    </location>
</feature>
<dbReference type="AlphaFoldDB" id="A0A1T5P137"/>
<keyword evidence="1" id="KW-1133">Transmembrane helix</keyword>
<sequence length="147" mass="16408">METTTYEGGSVFSAIFGTGFIIFCLAVAVFFIICLWKIFEKAGQEGWKAIIPIYNVYVLTQIIGKPWYWVILMCIPYVGIIWGIWATNLLSKSFGKTEGFTVGLILLGIVFYPILAFDRTIVYKGPAGDPTRFNNVNEDLNSIGKTA</sequence>
<feature type="transmembrane region" description="Helical" evidence="1">
    <location>
        <begin position="12"/>
        <end position="39"/>
    </location>
</feature>
<protein>
    <recommendedName>
        <fullName evidence="4">Signal peptidase I</fullName>
    </recommendedName>
</protein>
<organism evidence="2 3">
    <name type="scientific">Chitinophaga ginsengisegetis</name>
    <dbReference type="NCBI Taxonomy" id="393003"/>
    <lineage>
        <taxon>Bacteria</taxon>
        <taxon>Pseudomonadati</taxon>
        <taxon>Bacteroidota</taxon>
        <taxon>Chitinophagia</taxon>
        <taxon>Chitinophagales</taxon>
        <taxon>Chitinophagaceae</taxon>
        <taxon>Chitinophaga</taxon>
    </lineage>
</organism>
<evidence type="ECO:0000313" key="2">
    <source>
        <dbReference type="EMBL" id="SKD06460.1"/>
    </source>
</evidence>
<keyword evidence="3" id="KW-1185">Reference proteome</keyword>
<keyword evidence="1" id="KW-0812">Transmembrane</keyword>
<evidence type="ECO:0000313" key="3">
    <source>
        <dbReference type="Proteomes" id="UP000190166"/>
    </source>
</evidence>
<reference evidence="2 3" key="1">
    <citation type="submission" date="2017-02" db="EMBL/GenBank/DDBJ databases">
        <authorList>
            <person name="Peterson S.W."/>
        </authorList>
    </citation>
    <scope>NUCLEOTIDE SEQUENCE [LARGE SCALE GENOMIC DNA]</scope>
    <source>
        <strain evidence="2 3">DSM 18108</strain>
    </source>
</reference>
<dbReference type="EMBL" id="FUZZ01000002">
    <property type="protein sequence ID" value="SKD06460.1"/>
    <property type="molecule type" value="Genomic_DNA"/>
</dbReference>
<name>A0A1T5P137_9BACT</name>
<accession>A0A1T5P137</accession>
<keyword evidence="1" id="KW-0472">Membrane</keyword>
<dbReference type="Proteomes" id="UP000190166">
    <property type="component" value="Unassembled WGS sequence"/>
</dbReference>
<dbReference type="STRING" id="393003.SAMN05660461_3435"/>
<proteinExistence type="predicted"/>
<evidence type="ECO:0008006" key="4">
    <source>
        <dbReference type="Google" id="ProtNLM"/>
    </source>
</evidence>
<evidence type="ECO:0000256" key="1">
    <source>
        <dbReference type="SAM" id="Phobius"/>
    </source>
</evidence>
<dbReference type="InterPro" id="IPR043739">
    <property type="entry name" value="DUF5684"/>
</dbReference>
<dbReference type="Pfam" id="PF18936">
    <property type="entry name" value="DUF5684"/>
    <property type="match status" value="1"/>
</dbReference>
<gene>
    <name evidence="2" type="ORF">SAMN05660461_3435</name>
</gene>
<dbReference type="RefSeq" id="WP_079470708.1">
    <property type="nucleotide sequence ID" value="NZ_FUZZ01000002.1"/>
</dbReference>